<dbReference type="Pfam" id="PF20415">
    <property type="entry name" value="DUF6699"/>
    <property type="match status" value="1"/>
</dbReference>
<name>A0AAD6XTJ9_9AGAR</name>
<protein>
    <recommendedName>
        <fullName evidence="1">DUF6699 domain-containing protein</fullName>
    </recommendedName>
</protein>
<comment type="caution">
    <text evidence="2">The sequence shown here is derived from an EMBL/GenBank/DDBJ whole genome shotgun (WGS) entry which is preliminary data.</text>
</comment>
<evidence type="ECO:0000313" key="3">
    <source>
        <dbReference type="Proteomes" id="UP001222325"/>
    </source>
</evidence>
<keyword evidence="3" id="KW-1185">Reference proteome</keyword>
<dbReference type="Proteomes" id="UP001222325">
    <property type="component" value="Unassembled WGS sequence"/>
</dbReference>
<feature type="domain" description="DUF6699" evidence="1">
    <location>
        <begin position="1"/>
        <end position="132"/>
    </location>
</feature>
<gene>
    <name evidence="2" type="ORF">B0H15DRAFT_777959</name>
</gene>
<reference evidence="2" key="1">
    <citation type="submission" date="2023-03" db="EMBL/GenBank/DDBJ databases">
        <title>Massive genome expansion in bonnet fungi (Mycena s.s.) driven by repeated elements and novel gene families across ecological guilds.</title>
        <authorList>
            <consortium name="Lawrence Berkeley National Laboratory"/>
            <person name="Harder C.B."/>
            <person name="Miyauchi S."/>
            <person name="Viragh M."/>
            <person name="Kuo A."/>
            <person name="Thoen E."/>
            <person name="Andreopoulos B."/>
            <person name="Lu D."/>
            <person name="Skrede I."/>
            <person name="Drula E."/>
            <person name="Henrissat B."/>
            <person name="Morin E."/>
            <person name="Kohler A."/>
            <person name="Barry K."/>
            <person name="LaButti K."/>
            <person name="Morin E."/>
            <person name="Salamov A."/>
            <person name="Lipzen A."/>
            <person name="Mereny Z."/>
            <person name="Hegedus B."/>
            <person name="Baldrian P."/>
            <person name="Stursova M."/>
            <person name="Weitz H."/>
            <person name="Taylor A."/>
            <person name="Grigoriev I.V."/>
            <person name="Nagy L.G."/>
            <person name="Martin F."/>
            <person name="Kauserud H."/>
        </authorList>
    </citation>
    <scope>NUCLEOTIDE SEQUENCE</scope>
    <source>
        <strain evidence="2">CBHHK173m</strain>
    </source>
</reference>
<dbReference type="EMBL" id="JARJCN010000019">
    <property type="protein sequence ID" value="KAJ7091978.1"/>
    <property type="molecule type" value="Genomic_DNA"/>
</dbReference>
<proteinExistence type="predicted"/>
<organism evidence="2 3">
    <name type="scientific">Mycena belliarum</name>
    <dbReference type="NCBI Taxonomy" id="1033014"/>
    <lineage>
        <taxon>Eukaryota</taxon>
        <taxon>Fungi</taxon>
        <taxon>Dikarya</taxon>
        <taxon>Basidiomycota</taxon>
        <taxon>Agaricomycotina</taxon>
        <taxon>Agaricomycetes</taxon>
        <taxon>Agaricomycetidae</taxon>
        <taxon>Agaricales</taxon>
        <taxon>Marasmiineae</taxon>
        <taxon>Mycenaceae</taxon>
        <taxon>Mycena</taxon>
    </lineage>
</organism>
<evidence type="ECO:0000259" key="1">
    <source>
        <dbReference type="Pfam" id="PF20415"/>
    </source>
</evidence>
<dbReference type="AlphaFoldDB" id="A0AAD6XTJ9"/>
<sequence length="158" mass="18079">IVYDIRLPPSTFRCAPCAPFRITRSDLDVPLDPSRPASIRLISRDFPWAFDVHETSRGAGVSCRAILASLYDALQAPLADHEWGFSSDDLRQRMVRAWERRGPLEGGTMARIPFLKRVDFLGTRCKLQGFCRDKEFVSRRVLPGTRPVPDTWIVRFMD</sequence>
<accession>A0AAD6XTJ9</accession>
<evidence type="ECO:0000313" key="2">
    <source>
        <dbReference type="EMBL" id="KAJ7091978.1"/>
    </source>
</evidence>
<feature type="non-terminal residue" evidence="2">
    <location>
        <position position="1"/>
    </location>
</feature>
<dbReference type="InterPro" id="IPR046522">
    <property type="entry name" value="DUF6699"/>
</dbReference>